<sequence length="291" mass="32257">MDFTAMQGSTEAATGTQKVWPPQDETRLTANAMSYVDDYIQATEFEKYFDSTLLGSDALYPDLYGAKTFIGLQMDFRTNLGKRAISSMEPTSSPSRKRAKMSPTKPGKPILRVDCTVAPQRPKPQPFVSPLSFSIDSSTTFTMSAHSGRTSARFYQDRFSSQVYDCHQTYNHQPQSQAQPPSRSPAAPYWPGFSGYQPAWTPTRREPYGCYNFTNMCQTSVSCSMYSGFPSGNKNSGDFASAVRTDGPTMIPNQSGDARSAFVDTLESCLLRFQGSIEEMLGLIPLLRSQQ</sequence>
<dbReference type="HOGENOM" id="CLU_083353_0_0_1"/>
<name>W6Y998_COCC2</name>
<evidence type="ECO:0000313" key="3">
    <source>
        <dbReference type="Proteomes" id="UP000053841"/>
    </source>
</evidence>
<protein>
    <submittedName>
        <fullName evidence="2">Uncharacterized protein</fullName>
    </submittedName>
</protein>
<keyword evidence="3" id="KW-1185">Reference proteome</keyword>
<dbReference type="RefSeq" id="XP_007718053.1">
    <property type="nucleotide sequence ID" value="XM_007719863.1"/>
</dbReference>
<evidence type="ECO:0000313" key="2">
    <source>
        <dbReference type="EMBL" id="EUC27646.1"/>
    </source>
</evidence>
<reference evidence="2 3" key="1">
    <citation type="journal article" date="2013" name="PLoS Genet.">
        <title>Comparative genome structure, secondary metabolite, and effector coding capacity across Cochliobolus pathogens.</title>
        <authorList>
            <person name="Condon B.J."/>
            <person name="Leng Y."/>
            <person name="Wu D."/>
            <person name="Bushley K.E."/>
            <person name="Ohm R.A."/>
            <person name="Otillar R."/>
            <person name="Martin J."/>
            <person name="Schackwitz W."/>
            <person name="Grimwood J."/>
            <person name="MohdZainudin N."/>
            <person name="Xue C."/>
            <person name="Wang R."/>
            <person name="Manning V.A."/>
            <person name="Dhillon B."/>
            <person name="Tu Z.J."/>
            <person name="Steffenson B.J."/>
            <person name="Salamov A."/>
            <person name="Sun H."/>
            <person name="Lowry S."/>
            <person name="LaButti K."/>
            <person name="Han J."/>
            <person name="Copeland A."/>
            <person name="Lindquist E."/>
            <person name="Barry K."/>
            <person name="Schmutz J."/>
            <person name="Baker S.E."/>
            <person name="Ciuffetti L.M."/>
            <person name="Grigoriev I.V."/>
            <person name="Zhong S."/>
            <person name="Turgeon B.G."/>
        </authorList>
    </citation>
    <scope>NUCLEOTIDE SEQUENCE [LARGE SCALE GENOMIC DNA]</scope>
    <source>
        <strain evidence="2 3">26-R-13</strain>
    </source>
</reference>
<dbReference type="AlphaFoldDB" id="W6Y998"/>
<dbReference type="Proteomes" id="UP000053841">
    <property type="component" value="Unassembled WGS sequence"/>
</dbReference>
<dbReference type="OrthoDB" id="3695102at2759"/>
<gene>
    <name evidence="2" type="ORF">COCCADRAFT_41684</name>
</gene>
<dbReference type="KEGG" id="bze:COCCADRAFT_41684"/>
<proteinExistence type="predicted"/>
<evidence type="ECO:0000256" key="1">
    <source>
        <dbReference type="SAM" id="MobiDB-lite"/>
    </source>
</evidence>
<feature type="region of interest" description="Disordered" evidence="1">
    <location>
        <begin position="83"/>
        <end position="109"/>
    </location>
</feature>
<organism evidence="2 3">
    <name type="scientific">Cochliobolus carbonum (strain 26-R-13)</name>
    <name type="common">Maize leaf spot fungus</name>
    <name type="synonym">Bipolaris zeicola</name>
    <dbReference type="NCBI Taxonomy" id="930089"/>
    <lineage>
        <taxon>Eukaryota</taxon>
        <taxon>Fungi</taxon>
        <taxon>Dikarya</taxon>
        <taxon>Ascomycota</taxon>
        <taxon>Pezizomycotina</taxon>
        <taxon>Dothideomycetes</taxon>
        <taxon>Pleosporomycetidae</taxon>
        <taxon>Pleosporales</taxon>
        <taxon>Pleosporineae</taxon>
        <taxon>Pleosporaceae</taxon>
        <taxon>Bipolaris</taxon>
    </lineage>
</organism>
<dbReference type="EMBL" id="KI964896">
    <property type="protein sequence ID" value="EUC27646.1"/>
    <property type="molecule type" value="Genomic_DNA"/>
</dbReference>
<accession>W6Y998</accession>
<dbReference type="GeneID" id="19149536"/>